<dbReference type="GO" id="GO:0000976">
    <property type="term" value="F:transcription cis-regulatory region binding"/>
    <property type="evidence" value="ECO:0007669"/>
    <property type="project" value="UniProtKB-ARBA"/>
</dbReference>
<evidence type="ECO:0000256" key="7">
    <source>
        <dbReference type="ARBA" id="ARBA00023163"/>
    </source>
</evidence>
<evidence type="ECO:0000256" key="9">
    <source>
        <dbReference type="ARBA" id="ARBA00024343"/>
    </source>
</evidence>
<dbReference type="GO" id="GO:0009873">
    <property type="term" value="P:ethylene-activated signaling pathway"/>
    <property type="evidence" value="ECO:0007669"/>
    <property type="project" value="UniProtKB-KW"/>
</dbReference>
<evidence type="ECO:0000256" key="1">
    <source>
        <dbReference type="ARBA" id="ARBA00004123"/>
    </source>
</evidence>
<name>A0A484K5C2_9ASTE</name>
<dbReference type="EMBL" id="OOIL02000126">
    <property type="protein sequence ID" value="VFQ61101.1"/>
    <property type="molecule type" value="Genomic_DNA"/>
</dbReference>
<dbReference type="PRINTS" id="PR00367">
    <property type="entry name" value="ETHRSPELEMNT"/>
</dbReference>
<evidence type="ECO:0000256" key="8">
    <source>
        <dbReference type="ARBA" id="ARBA00023242"/>
    </source>
</evidence>
<dbReference type="GO" id="GO:0003700">
    <property type="term" value="F:DNA-binding transcription factor activity"/>
    <property type="evidence" value="ECO:0007669"/>
    <property type="project" value="InterPro"/>
</dbReference>
<dbReference type="OrthoDB" id="777275at2759"/>
<evidence type="ECO:0000256" key="6">
    <source>
        <dbReference type="ARBA" id="ARBA00023159"/>
    </source>
</evidence>
<reference evidence="12 13" key="1">
    <citation type="submission" date="2018-04" db="EMBL/GenBank/DDBJ databases">
        <authorList>
            <person name="Vogel A."/>
        </authorList>
    </citation>
    <scope>NUCLEOTIDE SEQUENCE [LARGE SCALE GENOMIC DNA]</scope>
</reference>
<dbReference type="SUPFAM" id="SSF54171">
    <property type="entry name" value="DNA-binding domain"/>
    <property type="match status" value="1"/>
</dbReference>
<evidence type="ECO:0000256" key="5">
    <source>
        <dbReference type="ARBA" id="ARBA00023125"/>
    </source>
</evidence>
<evidence type="ECO:0000259" key="11">
    <source>
        <dbReference type="PROSITE" id="PS51032"/>
    </source>
</evidence>
<keyword evidence="8" id="KW-0539">Nucleus</keyword>
<dbReference type="SMART" id="SM00380">
    <property type="entry name" value="AP2"/>
    <property type="match status" value="1"/>
</dbReference>
<dbReference type="Proteomes" id="UP000595140">
    <property type="component" value="Unassembled WGS sequence"/>
</dbReference>
<keyword evidence="7" id="KW-0804">Transcription</keyword>
<dbReference type="InterPro" id="IPR001471">
    <property type="entry name" value="AP2/ERF_dom"/>
</dbReference>
<keyword evidence="5" id="KW-0238">DNA-binding</keyword>
<dbReference type="GO" id="GO:0005634">
    <property type="term" value="C:nucleus"/>
    <property type="evidence" value="ECO:0007669"/>
    <property type="project" value="UniProtKB-SubCell"/>
</dbReference>
<comment type="similarity">
    <text evidence="9">Belongs to the AP2/ERF transcription factor family. ERF subfamily.</text>
</comment>
<dbReference type="PROSITE" id="PS51032">
    <property type="entry name" value="AP2_ERF"/>
    <property type="match status" value="1"/>
</dbReference>
<comment type="subcellular location">
    <subcellularLocation>
        <location evidence="1">Nucleus</location>
    </subcellularLocation>
</comment>
<evidence type="ECO:0000313" key="13">
    <source>
        <dbReference type="Proteomes" id="UP000595140"/>
    </source>
</evidence>
<dbReference type="InterPro" id="IPR036955">
    <property type="entry name" value="AP2/ERF_dom_sf"/>
</dbReference>
<dbReference type="GO" id="GO:0006952">
    <property type="term" value="P:defense response"/>
    <property type="evidence" value="ECO:0007669"/>
    <property type="project" value="UniProtKB-KW"/>
</dbReference>
<keyword evidence="3" id="KW-0611">Plant defense</keyword>
<keyword evidence="13" id="KW-1185">Reference proteome</keyword>
<dbReference type="AlphaFoldDB" id="A0A484K5C2"/>
<keyword evidence="2" id="KW-0936">Ethylene signaling pathway</keyword>
<dbReference type="FunFam" id="3.30.730.10:FF:000001">
    <property type="entry name" value="Ethylene-responsive transcription factor 2"/>
    <property type="match status" value="1"/>
</dbReference>
<dbReference type="InterPro" id="IPR016177">
    <property type="entry name" value="DNA-bd_dom_sf"/>
</dbReference>
<evidence type="ECO:0000256" key="3">
    <source>
        <dbReference type="ARBA" id="ARBA00022821"/>
    </source>
</evidence>
<dbReference type="CDD" id="cd00018">
    <property type="entry name" value="AP2"/>
    <property type="match status" value="1"/>
</dbReference>
<evidence type="ECO:0000256" key="4">
    <source>
        <dbReference type="ARBA" id="ARBA00023015"/>
    </source>
</evidence>
<keyword evidence="6" id="KW-0010">Activator</keyword>
<proteinExistence type="inferred from homology"/>
<gene>
    <name evidence="12" type="ORF">CCAM_LOCUS2877</name>
</gene>
<feature type="compositionally biased region" description="Basic and acidic residues" evidence="10">
    <location>
        <begin position="234"/>
        <end position="243"/>
    </location>
</feature>
<dbReference type="InterPro" id="IPR051758">
    <property type="entry name" value="ERF/AP2-like"/>
</dbReference>
<dbReference type="Gene3D" id="3.30.730.10">
    <property type="entry name" value="AP2/ERF domain"/>
    <property type="match status" value="1"/>
</dbReference>
<evidence type="ECO:0000256" key="2">
    <source>
        <dbReference type="ARBA" id="ARBA00022745"/>
    </source>
</evidence>
<keyword evidence="4" id="KW-0805">Transcription regulation</keyword>
<feature type="domain" description="AP2/ERF" evidence="11">
    <location>
        <begin position="136"/>
        <end position="193"/>
    </location>
</feature>
<dbReference type="PANTHER" id="PTHR31657:SF40">
    <property type="entry name" value="ETHYLENE-RESPONSIVE TRANSCRIPTION FACTOR ERF062"/>
    <property type="match status" value="1"/>
</dbReference>
<sequence length="292" mass="32466">MTASSSSPSRRFPATAVDECYQRYVNYSHPFVHNGLVFPNQVPGVFPAAYGKTAISAFEIPKTPSLFHLPLHGQDGHFTDHWQKMDQGFLTNYYSSKGFSDFWPCNTTAQPVIKDQQKRTTDKESFSAGQQSLGKLFRGVRQRHWGKWVAEIRLPRNRTRVWLGTFDTAEEAALAYDTAAYMLRGDYANLNFPDLKHRLMDNSASRGGATAALIEAKLRAISEGAAARNASGRGDCEEMKSESPSRSQNLMKKRRTEGAAAPPPGNEGVVQLNTIPSLDMDTIWDELLVSDS</sequence>
<dbReference type="Pfam" id="PF00847">
    <property type="entry name" value="AP2"/>
    <property type="match status" value="1"/>
</dbReference>
<evidence type="ECO:0000313" key="12">
    <source>
        <dbReference type="EMBL" id="VFQ61101.1"/>
    </source>
</evidence>
<evidence type="ECO:0000256" key="10">
    <source>
        <dbReference type="SAM" id="MobiDB-lite"/>
    </source>
</evidence>
<protein>
    <recommendedName>
        <fullName evidence="11">AP2/ERF domain-containing protein</fullName>
    </recommendedName>
</protein>
<feature type="region of interest" description="Disordered" evidence="10">
    <location>
        <begin position="227"/>
        <end position="271"/>
    </location>
</feature>
<accession>A0A484K5C2</accession>
<organism evidence="12 13">
    <name type="scientific">Cuscuta campestris</name>
    <dbReference type="NCBI Taxonomy" id="132261"/>
    <lineage>
        <taxon>Eukaryota</taxon>
        <taxon>Viridiplantae</taxon>
        <taxon>Streptophyta</taxon>
        <taxon>Embryophyta</taxon>
        <taxon>Tracheophyta</taxon>
        <taxon>Spermatophyta</taxon>
        <taxon>Magnoliopsida</taxon>
        <taxon>eudicotyledons</taxon>
        <taxon>Gunneridae</taxon>
        <taxon>Pentapetalae</taxon>
        <taxon>asterids</taxon>
        <taxon>lamiids</taxon>
        <taxon>Solanales</taxon>
        <taxon>Convolvulaceae</taxon>
        <taxon>Cuscuteae</taxon>
        <taxon>Cuscuta</taxon>
        <taxon>Cuscuta subgen. Grammica</taxon>
        <taxon>Cuscuta sect. Cleistogrammica</taxon>
    </lineage>
</organism>
<dbReference type="PANTHER" id="PTHR31657">
    <property type="entry name" value="ETHYLENE-RESPONSIVE TRANSCRIPTION FACTOR ERF061"/>
    <property type="match status" value="1"/>
</dbReference>